<organism evidence="4 5">
    <name type="scientific">Chara braunii</name>
    <name type="common">Braun's stonewort</name>
    <dbReference type="NCBI Taxonomy" id="69332"/>
    <lineage>
        <taxon>Eukaryota</taxon>
        <taxon>Viridiplantae</taxon>
        <taxon>Streptophyta</taxon>
        <taxon>Charophyceae</taxon>
        <taxon>Charales</taxon>
        <taxon>Characeae</taxon>
        <taxon>Chara</taxon>
    </lineage>
</organism>
<dbReference type="EMBL" id="BFEA01000051">
    <property type="protein sequence ID" value="GBG64508.1"/>
    <property type="molecule type" value="Genomic_DNA"/>
</dbReference>
<reference evidence="4 5" key="1">
    <citation type="journal article" date="2018" name="Cell">
        <title>The Chara Genome: Secondary Complexity and Implications for Plant Terrestrialization.</title>
        <authorList>
            <person name="Nishiyama T."/>
            <person name="Sakayama H."/>
            <person name="Vries J.D."/>
            <person name="Buschmann H."/>
            <person name="Saint-Marcoux D."/>
            <person name="Ullrich K.K."/>
            <person name="Haas F.B."/>
            <person name="Vanderstraeten L."/>
            <person name="Becker D."/>
            <person name="Lang D."/>
            <person name="Vosolsobe S."/>
            <person name="Rombauts S."/>
            <person name="Wilhelmsson P.K.I."/>
            <person name="Janitza P."/>
            <person name="Kern R."/>
            <person name="Heyl A."/>
            <person name="Rumpler F."/>
            <person name="Villalobos L.I.A.C."/>
            <person name="Clay J.M."/>
            <person name="Skokan R."/>
            <person name="Toyoda A."/>
            <person name="Suzuki Y."/>
            <person name="Kagoshima H."/>
            <person name="Schijlen E."/>
            <person name="Tajeshwar N."/>
            <person name="Catarino B."/>
            <person name="Hetherington A.J."/>
            <person name="Saltykova A."/>
            <person name="Bonnot C."/>
            <person name="Breuninger H."/>
            <person name="Symeonidi A."/>
            <person name="Radhakrishnan G.V."/>
            <person name="Van Nieuwerburgh F."/>
            <person name="Deforce D."/>
            <person name="Chang C."/>
            <person name="Karol K.G."/>
            <person name="Hedrich R."/>
            <person name="Ulvskov P."/>
            <person name="Glockner G."/>
            <person name="Delwiche C.F."/>
            <person name="Petrasek J."/>
            <person name="Van de Peer Y."/>
            <person name="Friml J."/>
            <person name="Beilby M."/>
            <person name="Dolan L."/>
            <person name="Kohara Y."/>
            <person name="Sugano S."/>
            <person name="Fujiyama A."/>
            <person name="Delaux P.-M."/>
            <person name="Quint M."/>
            <person name="TheiBen G."/>
            <person name="Hagemann M."/>
            <person name="Harholt J."/>
            <person name="Dunand C."/>
            <person name="Zachgo S."/>
            <person name="Langdale J."/>
            <person name="Maumus F."/>
            <person name="Straeten D.V.D."/>
            <person name="Gould S.B."/>
            <person name="Rensing S.A."/>
        </authorList>
    </citation>
    <scope>NUCLEOTIDE SEQUENCE [LARGE SCALE GENOMIC DNA]</scope>
    <source>
        <strain evidence="4 5">S276</strain>
    </source>
</reference>
<dbReference type="Pfam" id="PF00098">
    <property type="entry name" value="zf-CCHC"/>
    <property type="match status" value="1"/>
</dbReference>
<feature type="compositionally biased region" description="Basic and acidic residues" evidence="2">
    <location>
        <begin position="1"/>
        <end position="16"/>
    </location>
</feature>
<feature type="compositionally biased region" description="Polar residues" evidence="2">
    <location>
        <begin position="72"/>
        <end position="84"/>
    </location>
</feature>
<sequence length="164" mass="18766">MARYDDHRDYGRDEPRSYGSDRQGYGSDHRDERESGGDRRNFDRGVRRDPVTCFNCGELGHYANQCPHPRKQPSTSSRARSMSPGQAGRGDNPRTTSLEPLQPKVAEIGKSVAAVCQYVEFEQQKKAAKEKRKAERKEAAERLENERREAELKKKRKEEKAGLN</sequence>
<dbReference type="GO" id="GO:0008270">
    <property type="term" value="F:zinc ion binding"/>
    <property type="evidence" value="ECO:0007669"/>
    <property type="project" value="UniProtKB-KW"/>
</dbReference>
<evidence type="ECO:0000313" key="5">
    <source>
        <dbReference type="Proteomes" id="UP000265515"/>
    </source>
</evidence>
<evidence type="ECO:0000259" key="3">
    <source>
        <dbReference type="PROSITE" id="PS50158"/>
    </source>
</evidence>
<proteinExistence type="predicted"/>
<dbReference type="SMART" id="SM00343">
    <property type="entry name" value="ZnF_C2HC"/>
    <property type="match status" value="1"/>
</dbReference>
<dbReference type="SUPFAM" id="SSF57756">
    <property type="entry name" value="Retrovirus zinc finger-like domains"/>
    <property type="match status" value="1"/>
</dbReference>
<name>A0A388K384_CHABU</name>
<dbReference type="Proteomes" id="UP000265515">
    <property type="component" value="Unassembled WGS sequence"/>
</dbReference>
<dbReference type="PROSITE" id="PS50158">
    <property type="entry name" value="ZF_CCHC"/>
    <property type="match status" value="1"/>
</dbReference>
<dbReference type="GO" id="GO:0003676">
    <property type="term" value="F:nucleic acid binding"/>
    <property type="evidence" value="ECO:0007669"/>
    <property type="project" value="InterPro"/>
</dbReference>
<gene>
    <name evidence="4" type="ORF">CBR_g45204</name>
</gene>
<protein>
    <recommendedName>
        <fullName evidence="3">CCHC-type domain-containing protein</fullName>
    </recommendedName>
</protein>
<evidence type="ECO:0000313" key="4">
    <source>
        <dbReference type="EMBL" id="GBG64508.1"/>
    </source>
</evidence>
<dbReference type="OrthoDB" id="689689at2759"/>
<keyword evidence="1" id="KW-0479">Metal-binding</keyword>
<dbReference type="InterPro" id="IPR036875">
    <property type="entry name" value="Znf_CCHC_sf"/>
</dbReference>
<dbReference type="Gramene" id="GBG64508">
    <property type="protein sequence ID" value="GBG64508"/>
    <property type="gene ID" value="CBR_g45204"/>
</dbReference>
<feature type="compositionally biased region" description="Basic and acidic residues" evidence="2">
    <location>
        <begin position="27"/>
        <end position="50"/>
    </location>
</feature>
<dbReference type="Gene3D" id="4.10.60.10">
    <property type="entry name" value="Zinc finger, CCHC-type"/>
    <property type="match status" value="1"/>
</dbReference>
<feature type="region of interest" description="Disordered" evidence="2">
    <location>
        <begin position="1"/>
        <end position="104"/>
    </location>
</feature>
<evidence type="ECO:0000256" key="1">
    <source>
        <dbReference type="PROSITE-ProRule" id="PRU00047"/>
    </source>
</evidence>
<feature type="domain" description="CCHC-type" evidence="3">
    <location>
        <begin position="53"/>
        <end position="67"/>
    </location>
</feature>
<comment type="caution">
    <text evidence="4">The sequence shown here is derived from an EMBL/GenBank/DDBJ whole genome shotgun (WGS) entry which is preliminary data.</text>
</comment>
<keyword evidence="1" id="KW-0863">Zinc-finger</keyword>
<feature type="region of interest" description="Disordered" evidence="2">
    <location>
        <begin position="123"/>
        <end position="164"/>
    </location>
</feature>
<accession>A0A388K384</accession>
<evidence type="ECO:0000256" key="2">
    <source>
        <dbReference type="SAM" id="MobiDB-lite"/>
    </source>
</evidence>
<dbReference type="AlphaFoldDB" id="A0A388K384"/>
<dbReference type="InterPro" id="IPR001878">
    <property type="entry name" value="Znf_CCHC"/>
</dbReference>
<keyword evidence="1" id="KW-0862">Zinc</keyword>
<keyword evidence="5" id="KW-1185">Reference proteome</keyword>